<accession>A0A557QX23</accession>
<dbReference type="InterPro" id="IPR000396">
    <property type="entry name" value="Pdiesterase2"/>
</dbReference>
<evidence type="ECO:0000313" key="2">
    <source>
        <dbReference type="EMBL" id="TVO57457.1"/>
    </source>
</evidence>
<name>A0A557QX23_9RHOO</name>
<dbReference type="PANTHER" id="PTHR28283:SF1">
    <property type="entry name" value="3',5'-CYCLIC-NUCLEOTIDE PHOSPHODIESTERASE 1"/>
    <property type="match status" value="1"/>
</dbReference>
<dbReference type="OrthoDB" id="9803916at2"/>
<reference evidence="2 3" key="1">
    <citation type="submission" date="2019-07" db="EMBL/GenBank/DDBJ databases">
        <title>The pathways for chlorine oxyanion respiration interact through the shared metabolite chlorate.</title>
        <authorList>
            <person name="Barnum T.P."/>
            <person name="Cheng Y."/>
            <person name="Hill K.A."/>
            <person name="Lucas L.N."/>
            <person name="Carlson H.K."/>
            <person name="Coates J.D."/>
        </authorList>
    </citation>
    <scope>NUCLEOTIDE SEQUENCE [LARGE SCALE GENOMIC DNA]</scope>
    <source>
        <strain evidence="2 3">SFB-3</strain>
    </source>
</reference>
<dbReference type="GO" id="GO:0006198">
    <property type="term" value="P:cAMP catabolic process"/>
    <property type="evidence" value="ECO:0007669"/>
    <property type="project" value="InterPro"/>
</dbReference>
<dbReference type="InterPro" id="IPR036866">
    <property type="entry name" value="RibonucZ/Hydroxyglut_hydro"/>
</dbReference>
<proteinExistence type="predicted"/>
<protein>
    <submittedName>
        <fullName evidence="2">3',5'-cyclic-nucleotide phosphodiesterase</fullName>
    </submittedName>
</protein>
<dbReference type="PRINTS" id="PR00388">
    <property type="entry name" value="PDIESTERASE2"/>
</dbReference>
<dbReference type="Proteomes" id="UP000319502">
    <property type="component" value="Unassembled WGS sequence"/>
</dbReference>
<dbReference type="AlphaFoldDB" id="A0A557QX23"/>
<dbReference type="GO" id="GO:1902660">
    <property type="term" value="P:negative regulation of glucose mediated signaling pathway"/>
    <property type="evidence" value="ECO:0007669"/>
    <property type="project" value="TreeGrafter"/>
</dbReference>
<dbReference type="Gene3D" id="3.60.15.10">
    <property type="entry name" value="Ribonuclease Z/Hydroxyacylglutathione hydrolase-like"/>
    <property type="match status" value="1"/>
</dbReference>
<dbReference type="GO" id="GO:0047555">
    <property type="term" value="F:3',5'-cyclic-GMP phosphodiesterase activity"/>
    <property type="evidence" value="ECO:0007669"/>
    <property type="project" value="TreeGrafter"/>
</dbReference>
<dbReference type="RefSeq" id="WP_144308936.1">
    <property type="nucleotide sequence ID" value="NZ_VMNK01000006.1"/>
</dbReference>
<evidence type="ECO:0000259" key="1">
    <source>
        <dbReference type="SMART" id="SM00849"/>
    </source>
</evidence>
<dbReference type="PANTHER" id="PTHR28283">
    <property type="entry name" value="3',5'-CYCLIC-NUCLEOTIDE PHOSPHODIESTERASE 1"/>
    <property type="match status" value="1"/>
</dbReference>
<organism evidence="2 3">
    <name type="scientific">Denitromonas halophila</name>
    <dbReference type="NCBI Taxonomy" id="1629404"/>
    <lineage>
        <taxon>Bacteria</taxon>
        <taxon>Pseudomonadati</taxon>
        <taxon>Pseudomonadota</taxon>
        <taxon>Betaproteobacteria</taxon>
        <taxon>Rhodocyclales</taxon>
        <taxon>Zoogloeaceae</taxon>
        <taxon>Denitromonas</taxon>
    </lineage>
</organism>
<keyword evidence="3" id="KW-1185">Reference proteome</keyword>
<dbReference type="SUPFAM" id="SSF56281">
    <property type="entry name" value="Metallo-hydrolase/oxidoreductase"/>
    <property type="match status" value="1"/>
</dbReference>
<evidence type="ECO:0000313" key="3">
    <source>
        <dbReference type="Proteomes" id="UP000319502"/>
    </source>
</evidence>
<dbReference type="GO" id="GO:0004115">
    <property type="term" value="F:3',5'-cyclic-AMP phosphodiesterase activity"/>
    <property type="evidence" value="ECO:0007669"/>
    <property type="project" value="InterPro"/>
</dbReference>
<comment type="caution">
    <text evidence="2">The sequence shown here is derived from an EMBL/GenBank/DDBJ whole genome shotgun (WGS) entry which is preliminary data.</text>
</comment>
<dbReference type="EMBL" id="VMNK01000006">
    <property type="protein sequence ID" value="TVO57457.1"/>
    <property type="molecule type" value="Genomic_DNA"/>
</dbReference>
<dbReference type="SMART" id="SM00849">
    <property type="entry name" value="Lactamase_B"/>
    <property type="match status" value="1"/>
</dbReference>
<dbReference type="Pfam" id="PF12706">
    <property type="entry name" value="Lactamase_B_2"/>
    <property type="match status" value="1"/>
</dbReference>
<gene>
    <name evidence="2" type="ORF">FHP91_07185</name>
</gene>
<dbReference type="CDD" id="cd07735">
    <property type="entry name" value="class_II_PDE_MBL-fold"/>
    <property type="match status" value="1"/>
</dbReference>
<dbReference type="InterPro" id="IPR001279">
    <property type="entry name" value="Metallo-B-lactamas"/>
</dbReference>
<feature type="domain" description="Metallo-beta-lactamase" evidence="1">
    <location>
        <begin position="18"/>
        <end position="204"/>
    </location>
</feature>
<sequence>MKFRVLGCSGGIGGQEMRTSAFLVDDDVLIDGGTGVGALEYDALLRIDHIFVTHAHLDHIGFIPLLVDTVGNDRRSPITVYGTVETIRILRSHIFNWLVWPDFSAIPDRHRPFMRFQVLKVGETIALDGRKISALPALHTVPAAAYCLDSGDGQLIYTGDTTYCPALIAAINQQPALRHLVVETAFSDAQHALAMASRHLCPSLLSGFLEALTCRPEVHISHLKPGHGERTMAEIGVSGGAFRPNMLVNGQELEF</sequence>